<gene>
    <name evidence="1" type="ORF">ACZ11_11245</name>
</gene>
<evidence type="ECO:0000313" key="1">
    <source>
        <dbReference type="EMBL" id="KMY32667.1"/>
    </source>
</evidence>
<reference evidence="2" key="1">
    <citation type="submission" date="2015-07" db="EMBL/GenBank/DDBJ databases">
        <authorList>
            <consortium name="Consortium for Microbial Forensics and Genomics (microFORGE)"/>
            <person name="Knight B.M."/>
            <person name="Roberts D.P."/>
            <person name="Lin D."/>
            <person name="Hari K."/>
            <person name="Fletcher J."/>
            <person name="Melcher U."/>
            <person name="Blagden T."/>
            <person name="Winegar R.A."/>
        </authorList>
    </citation>
    <scope>NUCLEOTIDE SEQUENCE [LARGE SCALE GENOMIC DNA]</scope>
    <source>
        <strain evidence="2">DSM 23493</strain>
    </source>
</reference>
<dbReference type="OrthoDB" id="6398539at2"/>
<protein>
    <submittedName>
        <fullName evidence="1">Uncharacterized protein</fullName>
    </submittedName>
</protein>
<dbReference type="Proteomes" id="UP000037326">
    <property type="component" value="Unassembled WGS sequence"/>
</dbReference>
<dbReference type="PATRIC" id="fig|582475.4.peg.1858"/>
<proteinExistence type="predicted"/>
<accession>A0A0K9FEI6</accession>
<dbReference type="GeneID" id="96598814"/>
<dbReference type="AlphaFoldDB" id="A0A0K9FEI6"/>
<evidence type="ECO:0000313" key="2">
    <source>
        <dbReference type="Proteomes" id="UP000037326"/>
    </source>
</evidence>
<dbReference type="EMBL" id="LFXJ01000005">
    <property type="protein sequence ID" value="KMY32667.1"/>
    <property type="molecule type" value="Genomic_DNA"/>
</dbReference>
<organism evidence="1 2">
    <name type="scientific">Lysinibacillus xylanilyticus</name>
    <dbReference type="NCBI Taxonomy" id="582475"/>
    <lineage>
        <taxon>Bacteria</taxon>
        <taxon>Bacillati</taxon>
        <taxon>Bacillota</taxon>
        <taxon>Bacilli</taxon>
        <taxon>Bacillales</taxon>
        <taxon>Bacillaceae</taxon>
        <taxon>Lysinibacillus</taxon>
    </lineage>
</organism>
<comment type="caution">
    <text evidence="1">The sequence shown here is derived from an EMBL/GenBank/DDBJ whole genome shotgun (WGS) entry which is preliminary data.</text>
</comment>
<dbReference type="RefSeq" id="WP_049666107.1">
    <property type="nucleotide sequence ID" value="NZ_LFXJ01000005.1"/>
</dbReference>
<sequence>MRNEKDIQKQFYKVYIGLISVSEFEEWLYNTPEIEKVYGDDFYFNLLDLNYRSRHIKNELEKVIEIKIPFGEFEQMRIVSLLENIIYEKGDLVEVLEQIYDDYCSGYSFLRYLGLNYVTGIDNLPKLHQKEKWDKNEFDGKREILKNIKPKMINEARRLLSFFQNGLLRITVENEYNDYRTEEEKIELNNIEKMFND</sequence>
<name>A0A0K9FEI6_9BACI</name>